<dbReference type="SMART" id="SM00062">
    <property type="entry name" value="PBPb"/>
    <property type="match status" value="1"/>
</dbReference>
<accession>A0A1H0RX57</accession>
<evidence type="ECO:0000313" key="7">
    <source>
        <dbReference type="EMBL" id="SDP34013.1"/>
    </source>
</evidence>
<evidence type="ECO:0000313" key="8">
    <source>
        <dbReference type="Proteomes" id="UP000199073"/>
    </source>
</evidence>
<evidence type="ECO:0000256" key="1">
    <source>
        <dbReference type="ARBA" id="ARBA00004196"/>
    </source>
</evidence>
<keyword evidence="3 5" id="KW-0732">Signal</keyword>
<keyword evidence="8" id="KW-1185">Reference proteome</keyword>
<dbReference type="GO" id="GO:0030313">
    <property type="term" value="C:cell envelope"/>
    <property type="evidence" value="ECO:0007669"/>
    <property type="project" value="UniProtKB-SubCell"/>
</dbReference>
<evidence type="ECO:0000256" key="4">
    <source>
        <dbReference type="RuleBase" id="RU003744"/>
    </source>
</evidence>
<protein>
    <submittedName>
        <fullName evidence="7">Polar amino acid transport system substrate-binding protein</fullName>
    </submittedName>
</protein>
<reference evidence="7 8" key="1">
    <citation type="submission" date="2016-10" db="EMBL/GenBank/DDBJ databases">
        <authorList>
            <person name="de Groot N.N."/>
        </authorList>
    </citation>
    <scope>NUCLEOTIDE SEQUENCE [LARGE SCALE GENOMIC DNA]</scope>
    <source>
        <strain evidence="7 8">DSM 12130</strain>
    </source>
</reference>
<dbReference type="Proteomes" id="UP000199073">
    <property type="component" value="Unassembled WGS sequence"/>
</dbReference>
<sequence>MNRKLFSKTAKTVVFILATFFIMKSTAMAADYSSTLPESVKAKGKIIIGINGIFPPMEFKEPGKDELIGFDVDLAKAIGQKLGIDIVFDDQKFDQLINSINTKRVDMVISGISDTEVRRKTLDFIDYFNSGTQCFTMKAHAETIKDLADLSGKTFAVSAATDYLTTMQQWSHDNLETKGREAIKILAVDSEATARLQMIQGRAQASAISPEVLGWLSKENPGQFVPVGPVLRPDPYGICFAKDNSQLRDAVYAALKELFANGTYQNLLAKWEISTGALTEPLINGQRP</sequence>
<dbReference type="SUPFAM" id="SSF53850">
    <property type="entry name" value="Periplasmic binding protein-like II"/>
    <property type="match status" value="1"/>
</dbReference>
<comment type="subcellular location">
    <subcellularLocation>
        <location evidence="1">Cell envelope</location>
    </subcellularLocation>
</comment>
<dbReference type="Gene3D" id="3.40.190.10">
    <property type="entry name" value="Periplasmic binding protein-like II"/>
    <property type="match status" value="2"/>
</dbReference>
<evidence type="ECO:0000256" key="2">
    <source>
        <dbReference type="ARBA" id="ARBA00010333"/>
    </source>
</evidence>
<dbReference type="PANTHER" id="PTHR35936:SF17">
    <property type="entry name" value="ARGININE-BINDING EXTRACELLULAR PROTEIN ARTP"/>
    <property type="match status" value="1"/>
</dbReference>
<evidence type="ECO:0000256" key="5">
    <source>
        <dbReference type="SAM" id="SignalP"/>
    </source>
</evidence>
<dbReference type="InterPro" id="IPR018313">
    <property type="entry name" value="SBP_3_CS"/>
</dbReference>
<dbReference type="CDD" id="cd01004">
    <property type="entry name" value="PBP2_MidA_like"/>
    <property type="match status" value="1"/>
</dbReference>
<evidence type="ECO:0000259" key="6">
    <source>
        <dbReference type="SMART" id="SM00062"/>
    </source>
</evidence>
<comment type="similarity">
    <text evidence="2 4">Belongs to the bacterial solute-binding protein 3 family.</text>
</comment>
<dbReference type="OrthoDB" id="5419093at2"/>
<dbReference type="AlphaFoldDB" id="A0A1H0RX57"/>
<gene>
    <name evidence="7" type="ORF">SAMN05660330_02462</name>
</gene>
<dbReference type="InterPro" id="IPR001638">
    <property type="entry name" value="Solute-binding_3/MltF_N"/>
</dbReference>
<evidence type="ECO:0000256" key="3">
    <source>
        <dbReference type="ARBA" id="ARBA00022729"/>
    </source>
</evidence>
<dbReference type="RefSeq" id="WP_092223293.1">
    <property type="nucleotide sequence ID" value="NZ_FNJI01000016.1"/>
</dbReference>
<organism evidence="7 8">
    <name type="scientific">Desulforhopalus singaporensis</name>
    <dbReference type="NCBI Taxonomy" id="91360"/>
    <lineage>
        <taxon>Bacteria</taxon>
        <taxon>Pseudomonadati</taxon>
        <taxon>Thermodesulfobacteriota</taxon>
        <taxon>Desulfobulbia</taxon>
        <taxon>Desulfobulbales</taxon>
        <taxon>Desulfocapsaceae</taxon>
        <taxon>Desulforhopalus</taxon>
    </lineage>
</organism>
<dbReference type="PROSITE" id="PS01039">
    <property type="entry name" value="SBP_BACTERIAL_3"/>
    <property type="match status" value="1"/>
</dbReference>
<dbReference type="STRING" id="91360.SAMN05660330_02462"/>
<feature type="signal peptide" evidence="5">
    <location>
        <begin position="1"/>
        <end position="29"/>
    </location>
</feature>
<dbReference type="EMBL" id="FNJI01000016">
    <property type="protein sequence ID" value="SDP34013.1"/>
    <property type="molecule type" value="Genomic_DNA"/>
</dbReference>
<dbReference type="PANTHER" id="PTHR35936">
    <property type="entry name" value="MEMBRANE-BOUND LYTIC MUREIN TRANSGLYCOSYLASE F"/>
    <property type="match status" value="1"/>
</dbReference>
<dbReference type="Pfam" id="PF00497">
    <property type="entry name" value="SBP_bac_3"/>
    <property type="match status" value="1"/>
</dbReference>
<feature type="domain" description="Solute-binding protein family 3/N-terminal" evidence="6">
    <location>
        <begin position="45"/>
        <end position="274"/>
    </location>
</feature>
<feature type="chain" id="PRO_5011484510" evidence="5">
    <location>
        <begin position="30"/>
        <end position="288"/>
    </location>
</feature>
<proteinExistence type="inferred from homology"/>
<name>A0A1H0RX57_9BACT</name>